<evidence type="ECO:0000256" key="2">
    <source>
        <dbReference type="ARBA" id="ARBA00023015"/>
    </source>
</evidence>
<dbReference type="GO" id="GO:0003677">
    <property type="term" value="F:DNA binding"/>
    <property type="evidence" value="ECO:0007669"/>
    <property type="project" value="InterPro"/>
</dbReference>
<dbReference type="AlphaFoldDB" id="A0A6J5B2Z7"/>
<keyword evidence="4" id="KW-0804">Transcription</keyword>
<dbReference type="RefSeq" id="WP_054430462.1">
    <property type="nucleotide sequence ID" value="NZ_CADIJR010000060.1"/>
</dbReference>
<gene>
    <name evidence="7" type="primary">fecI_26</name>
    <name evidence="7" type="ORF">LMG26845_04666</name>
</gene>
<evidence type="ECO:0000259" key="5">
    <source>
        <dbReference type="Pfam" id="PF04542"/>
    </source>
</evidence>
<dbReference type="GO" id="GO:0006352">
    <property type="term" value="P:DNA-templated transcription initiation"/>
    <property type="evidence" value="ECO:0007669"/>
    <property type="project" value="InterPro"/>
</dbReference>
<dbReference type="Pfam" id="PF08281">
    <property type="entry name" value="Sigma70_r4_2"/>
    <property type="match status" value="1"/>
</dbReference>
<name>A0A6J5B2Z7_9BURK</name>
<organism evidence="7 8">
    <name type="scientific">Achromobacter insuavis</name>
    <dbReference type="NCBI Taxonomy" id="1287735"/>
    <lineage>
        <taxon>Bacteria</taxon>
        <taxon>Pseudomonadati</taxon>
        <taxon>Pseudomonadota</taxon>
        <taxon>Betaproteobacteria</taxon>
        <taxon>Burkholderiales</taxon>
        <taxon>Alcaligenaceae</taxon>
        <taxon>Achromobacter</taxon>
    </lineage>
</organism>
<dbReference type="InterPro" id="IPR013325">
    <property type="entry name" value="RNA_pol_sigma_r2"/>
</dbReference>
<dbReference type="SUPFAM" id="SSF88659">
    <property type="entry name" value="Sigma3 and sigma4 domains of RNA polymerase sigma factors"/>
    <property type="match status" value="1"/>
</dbReference>
<dbReference type="InterPro" id="IPR014284">
    <property type="entry name" value="RNA_pol_sigma-70_dom"/>
</dbReference>
<dbReference type="SUPFAM" id="SSF88946">
    <property type="entry name" value="Sigma2 domain of RNA polymerase sigma factors"/>
    <property type="match status" value="1"/>
</dbReference>
<feature type="domain" description="RNA polymerase sigma factor 70 region 4 type 2" evidence="6">
    <location>
        <begin position="121"/>
        <end position="173"/>
    </location>
</feature>
<dbReference type="InterPro" id="IPR007627">
    <property type="entry name" value="RNA_pol_sigma70_r2"/>
</dbReference>
<keyword evidence="2" id="KW-0805">Transcription regulation</keyword>
<evidence type="ECO:0000256" key="4">
    <source>
        <dbReference type="ARBA" id="ARBA00023163"/>
    </source>
</evidence>
<reference evidence="7 8" key="1">
    <citation type="submission" date="2020-04" db="EMBL/GenBank/DDBJ databases">
        <authorList>
            <person name="De Canck E."/>
        </authorList>
    </citation>
    <scope>NUCLEOTIDE SEQUENCE [LARGE SCALE GENOMIC DNA]</scope>
    <source>
        <strain evidence="7 8">LMG 26845</strain>
    </source>
</reference>
<sequence>MATQDLDYSAPIAVDAVARTQLQRFYVDHHPWLLGWLRRRVGNSSDAADLSHDTFLCLLGEGRRDAIREARPFLATIARRLIARRRHKAALEAAYLEALACLPVPTAPSPESVALAVETLQQLDQALEGLPQAARSAFIMAHIEELTYAQIAERLRISPSTVKKYLIRANAHCLFALAA</sequence>
<evidence type="ECO:0000313" key="7">
    <source>
        <dbReference type="EMBL" id="CAB3689330.1"/>
    </source>
</evidence>
<dbReference type="InterPro" id="IPR036388">
    <property type="entry name" value="WH-like_DNA-bd_sf"/>
</dbReference>
<evidence type="ECO:0000313" key="8">
    <source>
        <dbReference type="Proteomes" id="UP000507979"/>
    </source>
</evidence>
<comment type="similarity">
    <text evidence="1">Belongs to the sigma-70 factor family. ECF subfamily.</text>
</comment>
<keyword evidence="8" id="KW-1185">Reference proteome</keyword>
<evidence type="ECO:0000256" key="3">
    <source>
        <dbReference type="ARBA" id="ARBA00023082"/>
    </source>
</evidence>
<dbReference type="NCBIfam" id="TIGR02937">
    <property type="entry name" value="sigma70-ECF"/>
    <property type="match status" value="1"/>
</dbReference>
<dbReference type="EMBL" id="CADIJR010000060">
    <property type="protein sequence ID" value="CAB3689330.1"/>
    <property type="molecule type" value="Genomic_DNA"/>
</dbReference>
<dbReference type="Gene3D" id="1.10.10.10">
    <property type="entry name" value="Winged helix-like DNA-binding domain superfamily/Winged helix DNA-binding domain"/>
    <property type="match status" value="1"/>
</dbReference>
<dbReference type="PANTHER" id="PTHR43133">
    <property type="entry name" value="RNA POLYMERASE ECF-TYPE SIGMA FACTO"/>
    <property type="match status" value="1"/>
</dbReference>
<protein>
    <submittedName>
        <fullName evidence="7">Putative RNA polymerase sigma factor FecI</fullName>
    </submittedName>
</protein>
<dbReference type="Proteomes" id="UP000507979">
    <property type="component" value="Unassembled WGS sequence"/>
</dbReference>
<dbReference type="GeneID" id="92900545"/>
<dbReference type="GO" id="GO:0016987">
    <property type="term" value="F:sigma factor activity"/>
    <property type="evidence" value="ECO:0007669"/>
    <property type="project" value="UniProtKB-KW"/>
</dbReference>
<feature type="domain" description="RNA polymerase sigma-70 region 2" evidence="5">
    <location>
        <begin position="26"/>
        <end position="88"/>
    </location>
</feature>
<dbReference type="Gene3D" id="1.10.1740.10">
    <property type="match status" value="1"/>
</dbReference>
<dbReference type="InterPro" id="IPR013324">
    <property type="entry name" value="RNA_pol_sigma_r3/r4-like"/>
</dbReference>
<dbReference type="InterPro" id="IPR013249">
    <property type="entry name" value="RNA_pol_sigma70_r4_t2"/>
</dbReference>
<proteinExistence type="inferred from homology"/>
<dbReference type="Pfam" id="PF04542">
    <property type="entry name" value="Sigma70_r2"/>
    <property type="match status" value="1"/>
</dbReference>
<dbReference type="PANTHER" id="PTHR43133:SF63">
    <property type="entry name" value="RNA POLYMERASE SIGMA FACTOR FECI-RELATED"/>
    <property type="match status" value="1"/>
</dbReference>
<evidence type="ECO:0000259" key="6">
    <source>
        <dbReference type="Pfam" id="PF08281"/>
    </source>
</evidence>
<dbReference type="CDD" id="cd06171">
    <property type="entry name" value="Sigma70_r4"/>
    <property type="match status" value="1"/>
</dbReference>
<dbReference type="InterPro" id="IPR039425">
    <property type="entry name" value="RNA_pol_sigma-70-like"/>
</dbReference>
<keyword evidence="3" id="KW-0731">Sigma factor</keyword>
<accession>A0A6J5B2Z7</accession>
<evidence type="ECO:0000256" key="1">
    <source>
        <dbReference type="ARBA" id="ARBA00010641"/>
    </source>
</evidence>